<evidence type="ECO:0008006" key="4">
    <source>
        <dbReference type="Google" id="ProtNLM"/>
    </source>
</evidence>
<dbReference type="EMBL" id="SODV01000002">
    <property type="protein sequence ID" value="TDW97085.1"/>
    <property type="molecule type" value="Genomic_DNA"/>
</dbReference>
<proteinExistence type="predicted"/>
<organism evidence="2 3">
    <name type="scientific">Dinghuibacter silviterrae</name>
    <dbReference type="NCBI Taxonomy" id="1539049"/>
    <lineage>
        <taxon>Bacteria</taxon>
        <taxon>Pseudomonadati</taxon>
        <taxon>Bacteroidota</taxon>
        <taxon>Chitinophagia</taxon>
        <taxon>Chitinophagales</taxon>
        <taxon>Chitinophagaceae</taxon>
        <taxon>Dinghuibacter</taxon>
    </lineage>
</organism>
<keyword evidence="1" id="KW-1133">Transmembrane helix</keyword>
<evidence type="ECO:0000313" key="3">
    <source>
        <dbReference type="Proteomes" id="UP000294498"/>
    </source>
</evidence>
<gene>
    <name evidence="2" type="ORF">EDB95_4925</name>
</gene>
<accession>A0A4R8DHR7</accession>
<keyword evidence="1" id="KW-0812">Transmembrane</keyword>
<name>A0A4R8DHR7_9BACT</name>
<evidence type="ECO:0000313" key="2">
    <source>
        <dbReference type="EMBL" id="TDW97085.1"/>
    </source>
</evidence>
<dbReference type="AlphaFoldDB" id="A0A4R8DHR7"/>
<dbReference type="Proteomes" id="UP000294498">
    <property type="component" value="Unassembled WGS sequence"/>
</dbReference>
<feature type="transmembrane region" description="Helical" evidence="1">
    <location>
        <begin position="12"/>
        <end position="32"/>
    </location>
</feature>
<comment type="caution">
    <text evidence="2">The sequence shown here is derived from an EMBL/GenBank/DDBJ whole genome shotgun (WGS) entry which is preliminary data.</text>
</comment>
<reference evidence="2 3" key="1">
    <citation type="submission" date="2019-03" db="EMBL/GenBank/DDBJ databases">
        <title>Genomic Encyclopedia of Type Strains, Phase IV (KMG-IV): sequencing the most valuable type-strain genomes for metagenomic binning, comparative biology and taxonomic classification.</title>
        <authorList>
            <person name="Goeker M."/>
        </authorList>
    </citation>
    <scope>NUCLEOTIDE SEQUENCE [LARGE SCALE GENOMIC DNA]</scope>
    <source>
        <strain evidence="2 3">DSM 100059</strain>
    </source>
</reference>
<evidence type="ECO:0000256" key="1">
    <source>
        <dbReference type="SAM" id="Phobius"/>
    </source>
</evidence>
<keyword evidence="3" id="KW-1185">Reference proteome</keyword>
<keyword evidence="1" id="KW-0472">Membrane</keyword>
<sequence>MMIIMQQKKIVKGIIVTCFLGGLIPVALYFMATSLNHTKNGFDRTFSGVELIPVGRSADIVNPYRLAESNGTIAVSLMEPGSFKTFNTSLEQIGVHEAGYKFTNRRHTSYQMIIDSPTVYLLIGNNRKIYKLNLSSGQVYDSIAVPYLFLRSTVWGNDHFAFRCFDTSRSHPLIYISLNANYKTRMNYDAVQRKDEPGHAMEDGLLNYSSNTHQFVFTEFFSGAIHLLDTNLRSDWTIHTVDTISENMTKSGFVQTGQGKDVFTSLSPRYQVNNLSTVSRDSIFVESMIKGDNQTNRDFMDNYTIDVYSIKDRKYLCSFYIPKRKHKYLLDFKVVGNAVYVLYTDHLESFRLRA</sequence>
<protein>
    <recommendedName>
        <fullName evidence="4">TolB-like protein</fullName>
    </recommendedName>
</protein>